<dbReference type="NCBIfam" id="TIGR00229">
    <property type="entry name" value="sensory_box"/>
    <property type="match status" value="1"/>
</dbReference>
<comment type="catalytic activity">
    <reaction evidence="1">
        <text>ATP + protein L-histidine = ADP + protein N-phospho-L-histidine.</text>
        <dbReference type="EC" id="2.7.13.3"/>
    </reaction>
</comment>
<dbReference type="EMBL" id="JBHSDC010000029">
    <property type="protein sequence ID" value="MFC4233464.1"/>
    <property type="molecule type" value="Genomic_DNA"/>
</dbReference>
<dbReference type="InterPro" id="IPR003594">
    <property type="entry name" value="HATPase_dom"/>
</dbReference>
<proteinExistence type="predicted"/>
<dbReference type="Gene3D" id="3.30.450.20">
    <property type="entry name" value="PAS domain"/>
    <property type="match status" value="1"/>
</dbReference>
<dbReference type="Pfam" id="PF13426">
    <property type="entry name" value="PAS_9"/>
    <property type="match status" value="1"/>
</dbReference>
<dbReference type="CDD" id="cd16917">
    <property type="entry name" value="HATPase_UhpB-NarQ-NarX-like"/>
    <property type="match status" value="1"/>
</dbReference>
<dbReference type="PROSITE" id="PS50112">
    <property type="entry name" value="PAS"/>
    <property type="match status" value="1"/>
</dbReference>
<dbReference type="InterPro" id="IPR011006">
    <property type="entry name" value="CheY-like_superfamily"/>
</dbReference>
<evidence type="ECO:0000256" key="2">
    <source>
        <dbReference type="ARBA" id="ARBA00012438"/>
    </source>
</evidence>
<keyword evidence="4" id="KW-0418">Kinase</keyword>
<dbReference type="InterPro" id="IPR050482">
    <property type="entry name" value="Sensor_HK_TwoCompSys"/>
</dbReference>
<dbReference type="CDD" id="cd00130">
    <property type="entry name" value="PAS"/>
    <property type="match status" value="1"/>
</dbReference>
<dbReference type="Pfam" id="PF00072">
    <property type="entry name" value="Response_reg"/>
    <property type="match status" value="1"/>
</dbReference>
<keyword evidence="5" id="KW-0902">Two-component regulatory system</keyword>
<dbReference type="CDD" id="cd00156">
    <property type="entry name" value="REC"/>
    <property type="match status" value="1"/>
</dbReference>
<keyword evidence="3" id="KW-0808">Transferase</keyword>
<reference evidence="11" key="1">
    <citation type="journal article" date="2019" name="Int. J. Syst. Evol. Microbiol.">
        <title>The Global Catalogue of Microorganisms (GCM) 10K type strain sequencing project: providing services to taxonomists for standard genome sequencing and annotation.</title>
        <authorList>
            <consortium name="The Broad Institute Genomics Platform"/>
            <consortium name="The Broad Institute Genome Sequencing Center for Infectious Disease"/>
            <person name="Wu L."/>
            <person name="Ma J."/>
        </authorList>
    </citation>
    <scope>NUCLEOTIDE SEQUENCE [LARGE SCALE GENOMIC DNA]</scope>
    <source>
        <strain evidence="11">CECT 8010</strain>
    </source>
</reference>
<feature type="domain" description="PAS" evidence="9">
    <location>
        <begin position="139"/>
        <end position="217"/>
    </location>
</feature>
<dbReference type="InterPro" id="IPR004358">
    <property type="entry name" value="Sig_transdc_His_kin-like_C"/>
</dbReference>
<protein>
    <recommendedName>
        <fullName evidence="2">histidine kinase</fullName>
        <ecNumber evidence="2">2.7.13.3</ecNumber>
    </recommendedName>
</protein>
<dbReference type="SMART" id="SM00387">
    <property type="entry name" value="HATPase_c"/>
    <property type="match status" value="1"/>
</dbReference>
<dbReference type="InterPro" id="IPR000014">
    <property type="entry name" value="PAS"/>
</dbReference>
<keyword evidence="11" id="KW-1185">Reference proteome</keyword>
<dbReference type="SUPFAM" id="SSF55874">
    <property type="entry name" value="ATPase domain of HSP90 chaperone/DNA topoisomerase II/histidine kinase"/>
    <property type="match status" value="1"/>
</dbReference>
<comment type="caution">
    <text evidence="10">The sequence shown here is derived from an EMBL/GenBank/DDBJ whole genome shotgun (WGS) entry which is preliminary data.</text>
</comment>
<dbReference type="RefSeq" id="WP_379015748.1">
    <property type="nucleotide sequence ID" value="NZ_JBHSDC010000029.1"/>
</dbReference>
<dbReference type="PROSITE" id="PS50110">
    <property type="entry name" value="RESPONSE_REGULATORY"/>
    <property type="match status" value="1"/>
</dbReference>
<evidence type="ECO:0000256" key="4">
    <source>
        <dbReference type="ARBA" id="ARBA00022777"/>
    </source>
</evidence>
<dbReference type="InterPro" id="IPR035965">
    <property type="entry name" value="PAS-like_dom_sf"/>
</dbReference>
<dbReference type="InterPro" id="IPR001789">
    <property type="entry name" value="Sig_transdc_resp-reg_receiver"/>
</dbReference>
<evidence type="ECO:0000259" key="7">
    <source>
        <dbReference type="PROSITE" id="PS50109"/>
    </source>
</evidence>
<dbReference type="SUPFAM" id="SSF52172">
    <property type="entry name" value="CheY-like"/>
    <property type="match status" value="1"/>
</dbReference>
<dbReference type="InterPro" id="IPR005467">
    <property type="entry name" value="His_kinase_dom"/>
</dbReference>
<dbReference type="SMART" id="SM00091">
    <property type="entry name" value="PAS"/>
    <property type="match status" value="1"/>
</dbReference>
<evidence type="ECO:0000313" key="11">
    <source>
        <dbReference type="Proteomes" id="UP001595906"/>
    </source>
</evidence>
<feature type="domain" description="Histidine kinase" evidence="7">
    <location>
        <begin position="382"/>
        <end position="469"/>
    </location>
</feature>
<organism evidence="10 11">
    <name type="scientific">Parasediminibacterium paludis</name>
    <dbReference type="NCBI Taxonomy" id="908966"/>
    <lineage>
        <taxon>Bacteria</taxon>
        <taxon>Pseudomonadati</taxon>
        <taxon>Bacteroidota</taxon>
        <taxon>Chitinophagia</taxon>
        <taxon>Chitinophagales</taxon>
        <taxon>Chitinophagaceae</taxon>
        <taxon>Parasediminibacterium</taxon>
    </lineage>
</organism>
<feature type="modified residue" description="4-aspartylphosphate" evidence="6">
    <location>
        <position position="61"/>
    </location>
</feature>
<evidence type="ECO:0000256" key="3">
    <source>
        <dbReference type="ARBA" id="ARBA00022679"/>
    </source>
</evidence>
<dbReference type="Gene3D" id="3.30.565.10">
    <property type="entry name" value="Histidine kinase-like ATPase, C-terminal domain"/>
    <property type="match status" value="1"/>
</dbReference>
<dbReference type="SUPFAM" id="SSF55785">
    <property type="entry name" value="PYP-like sensor domain (PAS domain)"/>
    <property type="match status" value="1"/>
</dbReference>
<evidence type="ECO:0000259" key="8">
    <source>
        <dbReference type="PROSITE" id="PS50110"/>
    </source>
</evidence>
<feature type="domain" description="Response regulatory" evidence="8">
    <location>
        <begin position="8"/>
        <end position="126"/>
    </location>
</feature>
<dbReference type="EC" id="2.7.13.3" evidence="2"/>
<dbReference type="Proteomes" id="UP001595906">
    <property type="component" value="Unassembled WGS sequence"/>
</dbReference>
<evidence type="ECO:0000256" key="6">
    <source>
        <dbReference type="PROSITE-ProRule" id="PRU00169"/>
    </source>
</evidence>
<evidence type="ECO:0000256" key="1">
    <source>
        <dbReference type="ARBA" id="ARBA00000085"/>
    </source>
</evidence>
<evidence type="ECO:0000313" key="10">
    <source>
        <dbReference type="EMBL" id="MFC4233464.1"/>
    </source>
</evidence>
<dbReference type="Pfam" id="PF02518">
    <property type="entry name" value="HATPase_c"/>
    <property type="match status" value="1"/>
</dbReference>
<evidence type="ECO:0000259" key="9">
    <source>
        <dbReference type="PROSITE" id="PS50112"/>
    </source>
</evidence>
<keyword evidence="6" id="KW-0597">Phosphoprotein</keyword>
<dbReference type="SMART" id="SM00448">
    <property type="entry name" value="REC"/>
    <property type="match status" value="1"/>
</dbReference>
<dbReference type="InterPro" id="IPR036890">
    <property type="entry name" value="HATPase_C_sf"/>
</dbReference>
<dbReference type="PROSITE" id="PS50109">
    <property type="entry name" value="HIS_KIN"/>
    <property type="match status" value="1"/>
</dbReference>
<dbReference type="PRINTS" id="PR00344">
    <property type="entry name" value="BCTRLSENSOR"/>
</dbReference>
<evidence type="ECO:0000256" key="5">
    <source>
        <dbReference type="ARBA" id="ARBA00023012"/>
    </source>
</evidence>
<dbReference type="Gene3D" id="1.20.5.1930">
    <property type="match status" value="1"/>
</dbReference>
<name>A0ABV8Q0W3_9BACT</name>
<gene>
    <name evidence="10" type="ORF">ACFOW1_16300</name>
</gene>
<dbReference type="PANTHER" id="PTHR24421">
    <property type="entry name" value="NITRATE/NITRITE SENSOR PROTEIN NARX-RELATED"/>
    <property type="match status" value="1"/>
</dbReference>
<sequence>MTPLKPQNILVIEDNIGDCAIVDELLKEQLHQPNITCANTFKKAVTSLTDTTTGFDVILLDLTLPDKSGEKLVSDILELAGNCPVIILTGSNNLHFSIASISKGVSDYLLKDELSSVVLYKSILYAIERKKYITQLAESEKKYSDLFQLSPQPMCLYETDTYKIIYVNQAAINQYGYSYSEFLNMTLLDLVPKIVVPAIMTHVENQNRQLNNTYTGEFKVYTKGGQLLDTQTFSTPLIIGNKKTTLVMTVDVTEKNLYEQKITRAIIQAQENERYEIGAELHDNVCQILTASHMSFKMLKNNLSNKDIVWYEQGAKYIQNATQEIRNLSHRLAPVFFEDTTLEEAIEGLINSIDIEQQYDIRLQFDDAFKQFPCKQEFQLTLYRILQEQFRNIVKYAHATIITVNGSITKDTLVLTITDNGVGFDAKRVKHGIGLANIKRRTEVFNGRFTIESSIGNGSTLSVEVPLAYVIKSQ</sequence>
<accession>A0ABV8Q0W3</accession>
<dbReference type="Gene3D" id="3.40.50.2300">
    <property type="match status" value="1"/>
</dbReference>